<dbReference type="EMBL" id="VNHT01000073">
    <property type="protein sequence ID" value="TYP78433.1"/>
    <property type="molecule type" value="Genomic_DNA"/>
</dbReference>
<dbReference type="Pfam" id="PF05139">
    <property type="entry name" value="Erythro_esteras"/>
    <property type="match status" value="1"/>
</dbReference>
<proteinExistence type="predicted"/>
<dbReference type="PIRSF" id="PIRSF036794">
    <property type="entry name" value="UCP_erythr_ester"/>
    <property type="match status" value="1"/>
</dbReference>
<name>A0A0F7KGW5_9PROT</name>
<sequence length="447" mass="51712">MSLMNCDHKMMQRLEAEAVYGTLDSFYQTILTTAQYKKLILIGEATHGTMEFYRIRAEITKKLIEQGLCDAVTVEADWPDAYRVHRYVCNRSDDKEGQEALSDFERFPSWMWRNTEVLDFIEWLRGFNKSEKFAPPCGFYGMDLYSLNASIQAVITYLDQVDPIAGKAARERYACFGQFNNDPQSYGLATASGVLDHCEEEAVQQLMEIQQKARLYLERDGMFAGDDYFSAQQNAEIVRKAEEYYRAMYRGHPNTWNLRDWHMFMTLEKLENYLGLKAKRDMRIVVWAHNSHLGNASATEMAQRGEVNIGQLAKEKYGDECLNIGFSTARGTVTAASDWDGPLETKTVREPLPGSYEELFTSLKTREFVLDLHKPEIAKALKEERLQRAIGVIYRPETERWSYYFHAELPRQFDFMIHIDETHALEALPTFPHERPGALDETYPYGL</sequence>
<dbReference type="Gene3D" id="3.40.1660.10">
    <property type="entry name" value="EreA-like (biosynthetic domain)"/>
    <property type="match status" value="1"/>
</dbReference>
<dbReference type="Proteomes" id="UP000034156">
    <property type="component" value="Chromosome"/>
</dbReference>
<evidence type="ECO:0000313" key="2">
    <source>
        <dbReference type="EMBL" id="TYP78433.1"/>
    </source>
</evidence>
<gene>
    <name evidence="1" type="ORF">AAW31_10145</name>
    <name evidence="2" type="ORF">BCL69_107315</name>
</gene>
<dbReference type="GO" id="GO:0046677">
    <property type="term" value="P:response to antibiotic"/>
    <property type="evidence" value="ECO:0007669"/>
    <property type="project" value="InterPro"/>
</dbReference>
<dbReference type="KEGG" id="nco:AAW31_10145"/>
<reference evidence="1 3" key="2">
    <citation type="journal article" date="2016" name="Genome Announc.">
        <title>Genome Sequence of Nitrosomonas communis Strain Nm2, a Mesophilic Ammonia-Oxidizing Bacterium Isolated from Mediterranean Soil.</title>
        <authorList>
            <person name="Kozlowski J.A."/>
            <person name="Kits K.D."/>
            <person name="Stein L.Y."/>
        </authorList>
    </citation>
    <scope>NUCLEOTIDE SEQUENCE [LARGE SCALE GENOMIC DNA]</scope>
    <source>
        <strain evidence="1 3">Nm2</strain>
    </source>
</reference>
<dbReference type="PANTHER" id="PTHR31299">
    <property type="entry name" value="ESTERASE, PUTATIVE (AFU_ORTHOLOGUE AFUA_1G05850)-RELATED"/>
    <property type="match status" value="1"/>
</dbReference>
<keyword evidence="3" id="KW-1185">Reference proteome</keyword>
<evidence type="ECO:0000313" key="1">
    <source>
        <dbReference type="EMBL" id="AKH38094.1"/>
    </source>
</evidence>
<reference evidence="2 4" key="3">
    <citation type="submission" date="2019-07" db="EMBL/GenBank/DDBJ databases">
        <title>Active sludge and wastewater microbial communities from Klosterneuburg, Austria.</title>
        <authorList>
            <person name="Wagner M."/>
        </authorList>
    </citation>
    <scope>NUCLEOTIDE SEQUENCE [LARGE SCALE GENOMIC DNA]</scope>
    <source>
        <strain evidence="2 4">Nm2</strain>
    </source>
</reference>
<evidence type="ECO:0000313" key="4">
    <source>
        <dbReference type="Proteomes" id="UP000324176"/>
    </source>
</evidence>
<dbReference type="InterPro" id="IPR052036">
    <property type="entry name" value="Hydrolase/PRTase-associated"/>
</dbReference>
<reference evidence="3" key="1">
    <citation type="submission" date="2015-05" db="EMBL/GenBank/DDBJ databases">
        <title>Draft genome of Nitrosomonas communis strain Nm2.</title>
        <authorList>
            <person name="Kozlowski J.A."/>
            <person name="Kits K.D."/>
            <person name="Stein L.Y."/>
        </authorList>
    </citation>
    <scope>NUCLEOTIDE SEQUENCE [LARGE SCALE GENOMIC DNA]</scope>
    <source>
        <strain evidence="3">Nm2</strain>
    </source>
</reference>
<dbReference type="InterPro" id="IPR007815">
    <property type="entry name" value="Emycin_Estase"/>
</dbReference>
<dbReference type="SUPFAM" id="SSF159501">
    <property type="entry name" value="EreA/ChaN-like"/>
    <property type="match status" value="1"/>
</dbReference>
<accession>A0A0F7KGW5</accession>
<dbReference type="Gene3D" id="3.30.1870.10">
    <property type="entry name" value="EreA-like, domain 2"/>
    <property type="match status" value="1"/>
</dbReference>
<dbReference type="Gene3D" id="1.20.1440.30">
    <property type="entry name" value="Biosynthetic Protein domain"/>
    <property type="match status" value="1"/>
</dbReference>
<organism evidence="1 3">
    <name type="scientific">Nitrosomonas communis</name>
    <dbReference type="NCBI Taxonomy" id="44574"/>
    <lineage>
        <taxon>Bacteria</taxon>
        <taxon>Pseudomonadati</taxon>
        <taxon>Pseudomonadota</taxon>
        <taxon>Betaproteobacteria</taxon>
        <taxon>Nitrosomonadales</taxon>
        <taxon>Nitrosomonadaceae</taxon>
        <taxon>Nitrosomonas</taxon>
    </lineage>
</organism>
<dbReference type="OrthoDB" id="9810066at2"/>
<dbReference type="InterPro" id="IPR014622">
    <property type="entry name" value="UCP036794_erythomycin"/>
</dbReference>
<dbReference type="PANTHER" id="PTHR31299:SF0">
    <property type="entry name" value="ESTERASE, PUTATIVE (AFU_ORTHOLOGUE AFUA_1G05850)-RELATED"/>
    <property type="match status" value="1"/>
</dbReference>
<protein>
    <submittedName>
        <fullName evidence="1 2">Erythromycin esterase</fullName>
    </submittedName>
</protein>
<evidence type="ECO:0000313" key="3">
    <source>
        <dbReference type="Proteomes" id="UP000034156"/>
    </source>
</evidence>
<dbReference type="EMBL" id="CP011451">
    <property type="protein sequence ID" value="AKH38094.1"/>
    <property type="molecule type" value="Genomic_DNA"/>
</dbReference>
<dbReference type="PATRIC" id="fig|44574.3.peg.2463"/>
<dbReference type="Proteomes" id="UP000324176">
    <property type="component" value="Unassembled WGS sequence"/>
</dbReference>
<dbReference type="RefSeq" id="WP_046850158.1">
    <property type="nucleotide sequence ID" value="NZ_CP011451.1"/>
</dbReference>
<dbReference type="AlphaFoldDB" id="A0A0F7KGW5"/>
<dbReference type="CDD" id="cd14728">
    <property type="entry name" value="Ere-like"/>
    <property type="match status" value="1"/>
</dbReference>